<protein>
    <submittedName>
        <fullName evidence="2">Uncharacterized protein</fullName>
    </submittedName>
</protein>
<keyword evidence="1" id="KW-0812">Transmembrane</keyword>
<evidence type="ECO:0000256" key="1">
    <source>
        <dbReference type="SAM" id="Phobius"/>
    </source>
</evidence>
<organism evidence="2 3">
    <name type="scientific">Wuchereria bancrofti</name>
    <dbReference type="NCBI Taxonomy" id="6293"/>
    <lineage>
        <taxon>Eukaryota</taxon>
        <taxon>Metazoa</taxon>
        <taxon>Ecdysozoa</taxon>
        <taxon>Nematoda</taxon>
        <taxon>Chromadorea</taxon>
        <taxon>Rhabditida</taxon>
        <taxon>Spirurina</taxon>
        <taxon>Spiruromorpha</taxon>
        <taxon>Filarioidea</taxon>
        <taxon>Onchocercidae</taxon>
        <taxon>Wuchereria</taxon>
    </lineage>
</organism>
<keyword evidence="1" id="KW-0472">Membrane</keyword>
<reference evidence="2 3" key="1">
    <citation type="submission" date="2018-11" db="EMBL/GenBank/DDBJ databases">
        <authorList>
            <consortium name="Pathogen Informatics"/>
        </authorList>
    </citation>
    <scope>NUCLEOTIDE SEQUENCE [LARGE SCALE GENOMIC DNA]</scope>
</reference>
<keyword evidence="1" id="KW-1133">Transmembrane helix</keyword>
<proteinExistence type="predicted"/>
<gene>
    <name evidence="2" type="ORF">WBA_LOCUS9415</name>
</gene>
<evidence type="ECO:0000313" key="3">
    <source>
        <dbReference type="Proteomes" id="UP000270924"/>
    </source>
</evidence>
<accession>A0A3P7EJ17</accession>
<name>A0A3P7EJ17_WUCBA</name>
<keyword evidence="3" id="KW-1185">Reference proteome</keyword>
<dbReference type="InParanoid" id="A0A3P7EJ17"/>
<dbReference type="AlphaFoldDB" id="A0A3P7EJ17"/>
<sequence length="45" mass="5311">MFIQKNTAVEVVDQHELQHQLICVILIAIDLVRLIFCKMILFKNK</sequence>
<dbReference type="EMBL" id="UYWW01009250">
    <property type="protein sequence ID" value="VDM16514.1"/>
    <property type="molecule type" value="Genomic_DNA"/>
</dbReference>
<evidence type="ECO:0000313" key="2">
    <source>
        <dbReference type="EMBL" id="VDM16514.1"/>
    </source>
</evidence>
<feature type="transmembrane region" description="Helical" evidence="1">
    <location>
        <begin position="17"/>
        <end position="36"/>
    </location>
</feature>
<dbReference type="Proteomes" id="UP000270924">
    <property type="component" value="Unassembled WGS sequence"/>
</dbReference>